<comment type="caution">
    <text evidence="2">The sequence shown here is derived from an EMBL/GenBank/DDBJ whole genome shotgun (WGS) entry which is preliminary data.</text>
</comment>
<dbReference type="InterPro" id="IPR002731">
    <property type="entry name" value="ATPase_BadF"/>
</dbReference>
<dbReference type="InterPro" id="IPR043129">
    <property type="entry name" value="ATPase_NBD"/>
</dbReference>
<name>A0ABW3WJK7_9FLAO</name>
<dbReference type="Gene3D" id="3.30.420.40">
    <property type="match status" value="2"/>
</dbReference>
<organism evidence="2 3">
    <name type="scientific">Lutibacter holmesii</name>
    <dbReference type="NCBI Taxonomy" id="1137985"/>
    <lineage>
        <taxon>Bacteria</taxon>
        <taxon>Pseudomonadati</taxon>
        <taxon>Bacteroidota</taxon>
        <taxon>Flavobacteriia</taxon>
        <taxon>Flavobacteriales</taxon>
        <taxon>Flavobacteriaceae</taxon>
        <taxon>Lutibacter</taxon>
    </lineage>
</organism>
<feature type="domain" description="ATPase BadF/BadG/BcrA/BcrD type" evidence="1">
    <location>
        <begin position="6"/>
        <end position="155"/>
    </location>
</feature>
<dbReference type="CDD" id="cd24079">
    <property type="entry name" value="ASKHA_NBD_PG1100-like"/>
    <property type="match status" value="1"/>
</dbReference>
<dbReference type="InterPro" id="IPR052519">
    <property type="entry name" value="Euk-type_GlcNAc_Kinase"/>
</dbReference>
<dbReference type="EMBL" id="JBHTMV010000001">
    <property type="protein sequence ID" value="MFD1292307.1"/>
    <property type="molecule type" value="Genomic_DNA"/>
</dbReference>
<gene>
    <name evidence="2" type="ORF">ACFQ5N_00545</name>
</gene>
<dbReference type="RefSeq" id="WP_386806839.1">
    <property type="nucleotide sequence ID" value="NZ_JBHTMV010000001.1"/>
</dbReference>
<dbReference type="PANTHER" id="PTHR43190">
    <property type="entry name" value="N-ACETYL-D-GLUCOSAMINE KINASE"/>
    <property type="match status" value="1"/>
</dbReference>
<evidence type="ECO:0000313" key="3">
    <source>
        <dbReference type="Proteomes" id="UP001597241"/>
    </source>
</evidence>
<dbReference type="Proteomes" id="UP001597241">
    <property type="component" value="Unassembled WGS sequence"/>
</dbReference>
<protein>
    <submittedName>
        <fullName evidence="2">BadF/BadG/BcrA/BcrD ATPase family protein</fullName>
    </submittedName>
</protein>
<evidence type="ECO:0000313" key="2">
    <source>
        <dbReference type="EMBL" id="MFD1292307.1"/>
    </source>
</evidence>
<dbReference type="Pfam" id="PF01869">
    <property type="entry name" value="BcrAD_BadFG"/>
    <property type="match status" value="1"/>
</dbReference>
<dbReference type="PANTHER" id="PTHR43190:SF3">
    <property type="entry name" value="N-ACETYL-D-GLUCOSAMINE KINASE"/>
    <property type="match status" value="1"/>
</dbReference>
<evidence type="ECO:0000259" key="1">
    <source>
        <dbReference type="Pfam" id="PF01869"/>
    </source>
</evidence>
<keyword evidence="3" id="KW-1185">Reference proteome</keyword>
<proteinExistence type="predicted"/>
<accession>A0ABW3WJK7</accession>
<dbReference type="SUPFAM" id="SSF53067">
    <property type="entry name" value="Actin-like ATPase domain"/>
    <property type="match status" value="2"/>
</dbReference>
<dbReference type="Gene3D" id="1.10.720.160">
    <property type="match status" value="1"/>
</dbReference>
<sequence length="285" mass="32552">MLLIADSGSTKCDWVLFKDKKQEPIKIKTKGLNPSILTEKNIQEVLVTCEELLQYKNEITAIYFFGAGCNNPQSNNMLENLLIAIFPNAFVTVKEDTMAAVWATTNSAAVVCILGTGSNCCYYDGENIHLKVPSMGYMLMDEGSGNYFGKELLKCYYYNQMPADLKQLFEIEFSVHENEVLENLYQNTTPNKYLAEFALFLFKNKEHPLMASIIKDGFRTFVKNHVLQFKDELKTVPLYFVGSVAFYGQDFLMEILKENGIKASRFVKRPIENVIHKIKESNFID</sequence>
<reference evidence="3" key="1">
    <citation type="journal article" date="2019" name="Int. J. Syst. Evol. Microbiol.">
        <title>The Global Catalogue of Microorganisms (GCM) 10K type strain sequencing project: providing services to taxonomists for standard genome sequencing and annotation.</title>
        <authorList>
            <consortium name="The Broad Institute Genomics Platform"/>
            <consortium name="The Broad Institute Genome Sequencing Center for Infectious Disease"/>
            <person name="Wu L."/>
            <person name="Ma J."/>
        </authorList>
    </citation>
    <scope>NUCLEOTIDE SEQUENCE [LARGE SCALE GENOMIC DNA]</scope>
    <source>
        <strain evidence="3">CCUG 62221</strain>
    </source>
</reference>